<dbReference type="EMBL" id="GBXM01052552">
    <property type="protein sequence ID" value="JAH56025.1"/>
    <property type="molecule type" value="Transcribed_RNA"/>
</dbReference>
<dbReference type="AlphaFoldDB" id="A0A0E9TSZ6"/>
<sequence>MLKSDLLSGTVVGCTMPTQTLDKVK</sequence>
<reference evidence="1" key="1">
    <citation type="submission" date="2014-11" db="EMBL/GenBank/DDBJ databases">
        <authorList>
            <person name="Amaro Gonzalez C."/>
        </authorList>
    </citation>
    <scope>NUCLEOTIDE SEQUENCE</scope>
</reference>
<organism evidence="1">
    <name type="scientific">Anguilla anguilla</name>
    <name type="common">European freshwater eel</name>
    <name type="synonym">Muraena anguilla</name>
    <dbReference type="NCBI Taxonomy" id="7936"/>
    <lineage>
        <taxon>Eukaryota</taxon>
        <taxon>Metazoa</taxon>
        <taxon>Chordata</taxon>
        <taxon>Craniata</taxon>
        <taxon>Vertebrata</taxon>
        <taxon>Euteleostomi</taxon>
        <taxon>Actinopterygii</taxon>
        <taxon>Neopterygii</taxon>
        <taxon>Teleostei</taxon>
        <taxon>Anguilliformes</taxon>
        <taxon>Anguillidae</taxon>
        <taxon>Anguilla</taxon>
    </lineage>
</organism>
<reference evidence="1" key="2">
    <citation type="journal article" date="2015" name="Fish Shellfish Immunol.">
        <title>Early steps in the European eel (Anguilla anguilla)-Vibrio vulnificus interaction in the gills: Role of the RtxA13 toxin.</title>
        <authorList>
            <person name="Callol A."/>
            <person name="Pajuelo D."/>
            <person name="Ebbesson L."/>
            <person name="Teles M."/>
            <person name="MacKenzie S."/>
            <person name="Amaro C."/>
        </authorList>
    </citation>
    <scope>NUCLEOTIDE SEQUENCE</scope>
</reference>
<protein>
    <submittedName>
        <fullName evidence="1">Uncharacterized protein</fullName>
    </submittedName>
</protein>
<evidence type="ECO:0000313" key="1">
    <source>
        <dbReference type="EMBL" id="JAH56025.1"/>
    </source>
</evidence>
<name>A0A0E9TSZ6_ANGAN</name>
<accession>A0A0E9TSZ6</accession>
<proteinExistence type="predicted"/>